<dbReference type="Proteomes" id="UP000189177">
    <property type="component" value="Unassembled WGS sequence"/>
</dbReference>
<dbReference type="STRING" id="252474.B1A74_13130"/>
<dbReference type="AlphaFoldDB" id="A0A1V2ZVF2"/>
<feature type="coiled-coil region" evidence="1">
    <location>
        <begin position="43"/>
        <end position="113"/>
    </location>
</feature>
<gene>
    <name evidence="3" type="ORF">B1A74_13130</name>
</gene>
<reference evidence="3 4" key="1">
    <citation type="submission" date="2017-02" db="EMBL/GenBank/DDBJ databases">
        <title>Genomic diversity within the haloalkaliphilic genus Thioalkalivibrio.</title>
        <authorList>
            <person name="Ahn A.-C."/>
            <person name="Meier-Kolthoff J."/>
            <person name="Overmars L."/>
            <person name="Richter M."/>
            <person name="Woyke T."/>
            <person name="Sorokin D.Y."/>
            <person name="Muyzer G."/>
        </authorList>
    </citation>
    <scope>NUCLEOTIDE SEQUENCE [LARGE SCALE GENOMIC DNA]</scope>
    <source>
        <strain evidence="3 4">HL17</strain>
    </source>
</reference>
<dbReference type="EMBL" id="MUZR01000067">
    <property type="protein sequence ID" value="OOC09025.1"/>
    <property type="molecule type" value="Genomic_DNA"/>
</dbReference>
<keyword evidence="2" id="KW-0472">Membrane</keyword>
<evidence type="ECO:0000256" key="2">
    <source>
        <dbReference type="SAM" id="Phobius"/>
    </source>
</evidence>
<keyword evidence="2" id="KW-0812">Transmembrane</keyword>
<name>A0A1V2ZVF2_9GAMM</name>
<accession>A0A1V2ZVF2</accession>
<comment type="caution">
    <text evidence="3">The sequence shown here is derived from an EMBL/GenBank/DDBJ whole genome shotgun (WGS) entry which is preliminary data.</text>
</comment>
<evidence type="ECO:0000313" key="3">
    <source>
        <dbReference type="EMBL" id="OOC09025.1"/>
    </source>
</evidence>
<keyword evidence="1" id="KW-0175">Coiled coil</keyword>
<sequence length="199" mass="22698">MHQSLDLYREELDLRREWPPRWRLLLLFAVSLLLGLFLWTVEYRAAQERAEELASARAEQQAAEERLMELRDLRDTPEVRSEQAAAERAELRREQLAEAEALLQARLDQARASAPAEPLTGLARAAARPEATNIWIERMHIDGDTGELAIEGRALRADDLPPYLEVLGETGAHEGEPEFELHAGEDTLRFVFRPGRTPR</sequence>
<keyword evidence="4" id="KW-1185">Reference proteome</keyword>
<evidence type="ECO:0000313" key="4">
    <source>
        <dbReference type="Proteomes" id="UP000189177"/>
    </source>
</evidence>
<proteinExistence type="predicted"/>
<evidence type="ECO:0000256" key="1">
    <source>
        <dbReference type="SAM" id="Coils"/>
    </source>
</evidence>
<dbReference type="OrthoDB" id="6876592at2"/>
<keyword evidence="2" id="KW-1133">Transmembrane helix</keyword>
<protein>
    <recommendedName>
        <fullName evidence="5">Fimbrial assembly protein</fullName>
    </recommendedName>
</protein>
<feature type="transmembrane region" description="Helical" evidence="2">
    <location>
        <begin position="22"/>
        <end position="41"/>
    </location>
</feature>
<organism evidence="3 4">
    <name type="scientific">Thioalkalivibrio halophilus</name>
    <dbReference type="NCBI Taxonomy" id="252474"/>
    <lineage>
        <taxon>Bacteria</taxon>
        <taxon>Pseudomonadati</taxon>
        <taxon>Pseudomonadota</taxon>
        <taxon>Gammaproteobacteria</taxon>
        <taxon>Chromatiales</taxon>
        <taxon>Ectothiorhodospiraceae</taxon>
        <taxon>Thioalkalivibrio</taxon>
    </lineage>
</organism>
<evidence type="ECO:0008006" key="5">
    <source>
        <dbReference type="Google" id="ProtNLM"/>
    </source>
</evidence>
<dbReference type="RefSeq" id="WP_018946649.1">
    <property type="nucleotide sequence ID" value="NZ_MUZR01000067.1"/>
</dbReference>